<dbReference type="OrthoDB" id="754366at2"/>
<reference evidence="2 3" key="1">
    <citation type="submission" date="2018-06" db="EMBL/GenBank/DDBJ databases">
        <title>Pedobacter endophyticus sp. nov., an endophytic bacterium isolated from a leaf of Triticum aestivum.</title>
        <authorList>
            <person name="Zhang L."/>
        </authorList>
    </citation>
    <scope>NUCLEOTIDE SEQUENCE [LARGE SCALE GENOMIC DNA]</scope>
    <source>
        <strain evidence="2 3">CM134L-2</strain>
    </source>
</reference>
<evidence type="ECO:0008006" key="4">
    <source>
        <dbReference type="Google" id="ProtNLM"/>
    </source>
</evidence>
<feature type="chain" id="PRO_5018973206" description="Lipoprotein" evidence="1">
    <location>
        <begin position="22"/>
        <end position="158"/>
    </location>
</feature>
<dbReference type="AlphaFoldDB" id="A0A443Z0F7"/>
<evidence type="ECO:0000256" key="1">
    <source>
        <dbReference type="SAM" id="SignalP"/>
    </source>
</evidence>
<dbReference type="RefSeq" id="WP_113645446.1">
    <property type="nucleotide sequence ID" value="NZ_QMHN01000001.1"/>
</dbReference>
<comment type="caution">
    <text evidence="2">The sequence shown here is derived from an EMBL/GenBank/DDBJ whole genome shotgun (WGS) entry which is preliminary data.</text>
</comment>
<evidence type="ECO:0000313" key="2">
    <source>
        <dbReference type="EMBL" id="RWU09949.1"/>
    </source>
</evidence>
<sequence>MKKLIFIIFICFISSCRLPSAGTLGGWGIHVFPISEKDLDSYLKLFYQEYPQFKVPVEKQYAEQTWKTGGYSTLKSMFFYIEKEPLRIYYVTYIDAGFGVENPEYARIALRAVYKEDDRWYIKDDLSEKEQENIKVFFEKEIISKLEKTTGTKSYIQK</sequence>
<name>A0A443Z0F7_9SPHI</name>
<gene>
    <name evidence="2" type="ORF">DPV69_00965</name>
</gene>
<dbReference type="Proteomes" id="UP000284120">
    <property type="component" value="Unassembled WGS sequence"/>
</dbReference>
<dbReference type="EMBL" id="SAYW01000001">
    <property type="protein sequence ID" value="RWU09949.1"/>
    <property type="molecule type" value="Genomic_DNA"/>
</dbReference>
<proteinExistence type="predicted"/>
<feature type="signal peptide" evidence="1">
    <location>
        <begin position="1"/>
        <end position="21"/>
    </location>
</feature>
<keyword evidence="3" id="KW-1185">Reference proteome</keyword>
<keyword evidence="1" id="KW-0732">Signal</keyword>
<accession>A0A443Z0F7</accession>
<evidence type="ECO:0000313" key="3">
    <source>
        <dbReference type="Proteomes" id="UP000284120"/>
    </source>
</evidence>
<dbReference type="PROSITE" id="PS51257">
    <property type="entry name" value="PROKAR_LIPOPROTEIN"/>
    <property type="match status" value="1"/>
</dbReference>
<organism evidence="2 3">
    <name type="scientific">Pedobacter chitinilyticus</name>
    <dbReference type="NCBI Taxonomy" id="2233776"/>
    <lineage>
        <taxon>Bacteria</taxon>
        <taxon>Pseudomonadati</taxon>
        <taxon>Bacteroidota</taxon>
        <taxon>Sphingobacteriia</taxon>
        <taxon>Sphingobacteriales</taxon>
        <taxon>Sphingobacteriaceae</taxon>
        <taxon>Pedobacter</taxon>
    </lineage>
</organism>
<protein>
    <recommendedName>
        <fullName evidence="4">Lipoprotein</fullName>
    </recommendedName>
</protein>